<feature type="domain" description="Phospholipid/glycerol acyltransferase" evidence="5">
    <location>
        <begin position="126"/>
        <end position="240"/>
    </location>
</feature>
<evidence type="ECO:0000313" key="6">
    <source>
        <dbReference type="EMBL" id="CAA9889745.1"/>
    </source>
</evidence>
<name>A0A8S0X737_9GAMM</name>
<keyword evidence="2" id="KW-0808">Transferase</keyword>
<keyword evidence="7" id="KW-1185">Reference proteome</keyword>
<keyword evidence="4" id="KW-0812">Transmembrane</keyword>
<evidence type="ECO:0000259" key="5">
    <source>
        <dbReference type="SMART" id="SM00563"/>
    </source>
</evidence>
<proteinExistence type="predicted"/>
<feature type="transmembrane region" description="Helical" evidence="4">
    <location>
        <begin position="54"/>
        <end position="82"/>
    </location>
</feature>
<protein>
    <submittedName>
        <fullName evidence="6">1-acyl-sn-glycerol-3-phosphate acyltransferase</fullName>
    </submittedName>
</protein>
<dbReference type="SMART" id="SM00563">
    <property type="entry name" value="PlsC"/>
    <property type="match status" value="1"/>
</dbReference>
<dbReference type="SUPFAM" id="SSF69593">
    <property type="entry name" value="Glycerol-3-phosphate (1)-acyltransferase"/>
    <property type="match status" value="1"/>
</dbReference>
<keyword evidence="4" id="KW-1133">Transmembrane helix</keyword>
<comment type="caution">
    <text evidence="6">The sequence shown here is derived from an EMBL/GenBank/DDBJ whole genome shotgun (WGS) entry which is preliminary data.</text>
</comment>
<keyword evidence="3 6" id="KW-0012">Acyltransferase</keyword>
<gene>
    <name evidence="6" type="ORF">METHB2_130010</name>
</gene>
<comment type="pathway">
    <text evidence="1">Lipid metabolism.</text>
</comment>
<dbReference type="Pfam" id="PF01553">
    <property type="entry name" value="Acyltransferase"/>
    <property type="match status" value="1"/>
</dbReference>
<dbReference type="RefSeq" id="WP_343034374.1">
    <property type="nucleotide sequence ID" value="NZ_CADCXN010000035.1"/>
</dbReference>
<feature type="transmembrane region" description="Helical" evidence="4">
    <location>
        <begin position="94"/>
        <end position="112"/>
    </location>
</feature>
<sequence>MRTKLLMSNPILVKTGKGKKTLAYHPHLTFLFLKISMTRHTISYPDNKIPGTKIRIFIGSSIFLICSILSALIIGGLVLLCLPCPFHIRYKIMGLWPAFILWAAKVFCGLHYEVEGMKNINKHRPTIVLSKHQSAWETVALRHILPMQTVLLKRSLLWLPVLGWAMATLKPIAIDRKNQRAALRLLLARGTACLNQGLWVIIFPEGTRTAPGETRKFNAGGAMLAQKTCYPVVPIAHNAGIYWPRYSFLKYPGTIKVKIGPVIKSKGRKAADINAEAEAWITQAMKEMSAGGEFNGYDP</sequence>
<dbReference type="Proteomes" id="UP000494216">
    <property type="component" value="Unassembled WGS sequence"/>
</dbReference>
<dbReference type="GO" id="GO:0003841">
    <property type="term" value="F:1-acylglycerol-3-phosphate O-acyltransferase activity"/>
    <property type="evidence" value="ECO:0007669"/>
    <property type="project" value="TreeGrafter"/>
</dbReference>
<dbReference type="PANTHER" id="PTHR10434:SF40">
    <property type="entry name" value="1-ACYL-SN-GLYCEROL-3-PHOSPHATE ACYLTRANSFERASE"/>
    <property type="match status" value="1"/>
</dbReference>
<keyword evidence="4" id="KW-0472">Membrane</keyword>
<evidence type="ECO:0000256" key="1">
    <source>
        <dbReference type="ARBA" id="ARBA00005189"/>
    </source>
</evidence>
<dbReference type="GO" id="GO:0006654">
    <property type="term" value="P:phosphatidic acid biosynthetic process"/>
    <property type="evidence" value="ECO:0007669"/>
    <property type="project" value="TreeGrafter"/>
</dbReference>
<evidence type="ECO:0000256" key="3">
    <source>
        <dbReference type="ARBA" id="ARBA00023315"/>
    </source>
</evidence>
<evidence type="ECO:0000256" key="2">
    <source>
        <dbReference type="ARBA" id="ARBA00022679"/>
    </source>
</evidence>
<dbReference type="AlphaFoldDB" id="A0A8S0X737"/>
<evidence type="ECO:0000256" key="4">
    <source>
        <dbReference type="SAM" id="Phobius"/>
    </source>
</evidence>
<reference evidence="6 7" key="1">
    <citation type="submission" date="2020-02" db="EMBL/GenBank/DDBJ databases">
        <authorList>
            <person name="Hogendoorn C."/>
        </authorList>
    </citation>
    <scope>NUCLEOTIDE SEQUENCE [LARGE SCALE GENOMIC DNA]</scope>
    <source>
        <strain evidence="6">METHB21</strain>
    </source>
</reference>
<organism evidence="6 7">
    <name type="scientific">Candidatus Methylobacter favarea</name>
    <dbReference type="NCBI Taxonomy" id="2707345"/>
    <lineage>
        <taxon>Bacteria</taxon>
        <taxon>Pseudomonadati</taxon>
        <taxon>Pseudomonadota</taxon>
        <taxon>Gammaproteobacteria</taxon>
        <taxon>Methylococcales</taxon>
        <taxon>Methylococcaceae</taxon>
        <taxon>Methylobacter</taxon>
    </lineage>
</organism>
<dbReference type="CDD" id="cd07989">
    <property type="entry name" value="LPLAT_AGPAT-like"/>
    <property type="match status" value="1"/>
</dbReference>
<dbReference type="EMBL" id="CADCXN010000035">
    <property type="protein sequence ID" value="CAA9889745.1"/>
    <property type="molecule type" value="Genomic_DNA"/>
</dbReference>
<evidence type="ECO:0000313" key="7">
    <source>
        <dbReference type="Proteomes" id="UP000494216"/>
    </source>
</evidence>
<dbReference type="PANTHER" id="PTHR10434">
    <property type="entry name" value="1-ACYL-SN-GLYCEROL-3-PHOSPHATE ACYLTRANSFERASE"/>
    <property type="match status" value="1"/>
</dbReference>
<accession>A0A8S0X737</accession>
<dbReference type="InterPro" id="IPR002123">
    <property type="entry name" value="Plipid/glycerol_acylTrfase"/>
</dbReference>